<dbReference type="EMBL" id="JACBYW010000001">
    <property type="protein sequence ID" value="NYH77856.1"/>
    <property type="molecule type" value="Genomic_DNA"/>
</dbReference>
<gene>
    <name evidence="3" type="ORF">FHR84_001170</name>
</gene>
<feature type="transmembrane region" description="Helical" evidence="2">
    <location>
        <begin position="40"/>
        <end position="60"/>
    </location>
</feature>
<organism evidence="3 4">
    <name type="scientific">Actinopolyspora biskrensis</name>
    <dbReference type="NCBI Taxonomy" id="1470178"/>
    <lineage>
        <taxon>Bacteria</taxon>
        <taxon>Bacillati</taxon>
        <taxon>Actinomycetota</taxon>
        <taxon>Actinomycetes</taxon>
        <taxon>Actinopolysporales</taxon>
        <taxon>Actinopolysporaceae</taxon>
        <taxon>Actinopolyspora</taxon>
    </lineage>
</organism>
<feature type="transmembrane region" description="Helical" evidence="2">
    <location>
        <begin position="274"/>
        <end position="292"/>
    </location>
</feature>
<keyword evidence="2" id="KW-0812">Transmembrane</keyword>
<feature type="transmembrane region" description="Helical" evidence="2">
    <location>
        <begin position="210"/>
        <end position="234"/>
    </location>
</feature>
<dbReference type="RefSeq" id="WP_179534309.1">
    <property type="nucleotide sequence ID" value="NZ_JACBYW010000001.1"/>
</dbReference>
<comment type="caution">
    <text evidence="3">The sequence shown here is derived from an EMBL/GenBank/DDBJ whole genome shotgun (WGS) entry which is preliminary data.</text>
</comment>
<keyword evidence="2" id="KW-1133">Transmembrane helix</keyword>
<feature type="transmembrane region" description="Helical" evidence="2">
    <location>
        <begin position="246"/>
        <end position="267"/>
    </location>
</feature>
<keyword evidence="4" id="KW-1185">Reference proteome</keyword>
<evidence type="ECO:0000256" key="1">
    <source>
        <dbReference type="SAM" id="MobiDB-lite"/>
    </source>
</evidence>
<protein>
    <recommendedName>
        <fullName evidence="5">DUF3533 domain-containing protein</fullName>
    </recommendedName>
</protein>
<evidence type="ECO:0000256" key="2">
    <source>
        <dbReference type="SAM" id="Phobius"/>
    </source>
</evidence>
<feature type="region of interest" description="Disordered" evidence="1">
    <location>
        <begin position="1"/>
        <end position="22"/>
    </location>
</feature>
<name>A0A852Z2K2_9ACTN</name>
<accession>A0A852Z2K2</accession>
<dbReference type="AlphaFoldDB" id="A0A852Z2K2"/>
<keyword evidence="2" id="KW-0472">Membrane</keyword>
<evidence type="ECO:0000313" key="3">
    <source>
        <dbReference type="EMBL" id="NYH77856.1"/>
    </source>
</evidence>
<feature type="transmembrane region" description="Helical" evidence="2">
    <location>
        <begin position="178"/>
        <end position="198"/>
    </location>
</feature>
<reference evidence="3 4" key="1">
    <citation type="submission" date="2020-07" db="EMBL/GenBank/DDBJ databases">
        <title>Genomic Encyclopedia of Type Strains, Phase III (KMG-III): the genomes of soil and plant-associated and newly described type strains.</title>
        <authorList>
            <person name="Whitman W."/>
        </authorList>
    </citation>
    <scope>NUCLEOTIDE SEQUENCE [LARGE SCALE GENOMIC DNA]</scope>
    <source>
        <strain evidence="3 4">CECT 8576</strain>
    </source>
</reference>
<sequence>MSEPEEDRGQRGQHGGVDGRSGRMGRLLAEVRDAVSVRTLLLIVGVLLLQLGFILSYVGAFHDPSPHRLPVRVVGPQGAAERMADRLDELPDRPLRASAAHSEPAARAELTEGGTAAVFVLRPAEQRDRLLVATAGGSAKAGAIEEVLRQVQASRQRGLAVDDVVPVQEGDSRGLTGFYLVVGWTVGGYLVASLLGVARGARPANPGRAVIRLVSVLVYAIVSGVGGAVVVGPLLGALTGHLLELWWLGALLVLAAATVTMAFQVLFGVLGIGLTVLLFVVLGNPSAGGAYAPELLPGFWRAISAALPNGAGTDAVRNIVYFGAHGIAVDVLVIAAYALGGAVVALIGAVVRGRRASADSAGSDAERPS</sequence>
<evidence type="ECO:0000313" key="4">
    <source>
        <dbReference type="Proteomes" id="UP000548304"/>
    </source>
</evidence>
<evidence type="ECO:0008006" key="5">
    <source>
        <dbReference type="Google" id="ProtNLM"/>
    </source>
</evidence>
<feature type="transmembrane region" description="Helical" evidence="2">
    <location>
        <begin position="327"/>
        <end position="351"/>
    </location>
</feature>
<dbReference type="Proteomes" id="UP000548304">
    <property type="component" value="Unassembled WGS sequence"/>
</dbReference>
<proteinExistence type="predicted"/>